<organism evidence="2 3">
    <name type="scientific">Dactylonectria estremocensis</name>
    <dbReference type="NCBI Taxonomy" id="1079267"/>
    <lineage>
        <taxon>Eukaryota</taxon>
        <taxon>Fungi</taxon>
        <taxon>Dikarya</taxon>
        <taxon>Ascomycota</taxon>
        <taxon>Pezizomycotina</taxon>
        <taxon>Sordariomycetes</taxon>
        <taxon>Hypocreomycetidae</taxon>
        <taxon>Hypocreales</taxon>
        <taxon>Nectriaceae</taxon>
        <taxon>Dactylonectria</taxon>
    </lineage>
</organism>
<dbReference type="GO" id="GO:0008237">
    <property type="term" value="F:metallopeptidase activity"/>
    <property type="evidence" value="ECO:0007669"/>
    <property type="project" value="InterPro"/>
</dbReference>
<dbReference type="Gene3D" id="3.40.390.10">
    <property type="entry name" value="Collagenase (Catalytic Domain)"/>
    <property type="match status" value="1"/>
</dbReference>
<feature type="non-terminal residue" evidence="2">
    <location>
        <position position="1"/>
    </location>
</feature>
<dbReference type="AlphaFoldDB" id="A0A9P9DRR3"/>
<sequence length="199" mass="23476">YSTQLRVGFYDRIPRYTSKSILTYNFDRRSFLLDADYRCVEEGIQVASDEWNKLCLGPKFQRIGNNEKAWFKVIYHDEHPSNKGVYAKSFFPHSPARYREFIVYPLSLTAEHRPFVSNISLHELGHILGLRHEFAGDHPHERHLPSALVGEENPRSVMNYFDHPRALTLTDVDKRDVRKFYDYNKTTYGIFRIFDVDVV</sequence>
<dbReference type="OrthoDB" id="406838at2759"/>
<dbReference type="InterPro" id="IPR032534">
    <property type="entry name" value="EcxA_zinc-bd"/>
</dbReference>
<dbReference type="Proteomes" id="UP000717696">
    <property type="component" value="Unassembled WGS sequence"/>
</dbReference>
<gene>
    <name evidence="2" type="ORF">B0J13DRAFT_647691</name>
</gene>
<evidence type="ECO:0000259" key="1">
    <source>
        <dbReference type="Pfam" id="PF16313"/>
    </source>
</evidence>
<feature type="domain" description="EcxA zinc-binding" evidence="1">
    <location>
        <begin position="118"/>
        <end position="163"/>
    </location>
</feature>
<accession>A0A9P9DRR3</accession>
<protein>
    <recommendedName>
        <fullName evidence="1">EcxA zinc-binding domain-containing protein</fullName>
    </recommendedName>
</protein>
<feature type="non-terminal residue" evidence="2">
    <location>
        <position position="199"/>
    </location>
</feature>
<proteinExistence type="predicted"/>
<evidence type="ECO:0000313" key="3">
    <source>
        <dbReference type="Proteomes" id="UP000717696"/>
    </source>
</evidence>
<dbReference type="EMBL" id="JAGMUU010000025">
    <property type="protein sequence ID" value="KAH7123386.1"/>
    <property type="molecule type" value="Genomic_DNA"/>
</dbReference>
<comment type="caution">
    <text evidence="2">The sequence shown here is derived from an EMBL/GenBank/DDBJ whole genome shotgun (WGS) entry which is preliminary data.</text>
</comment>
<name>A0A9P9DRR3_9HYPO</name>
<evidence type="ECO:0000313" key="2">
    <source>
        <dbReference type="EMBL" id="KAH7123386.1"/>
    </source>
</evidence>
<reference evidence="2" key="1">
    <citation type="journal article" date="2021" name="Nat. Commun.">
        <title>Genetic determinants of endophytism in the Arabidopsis root mycobiome.</title>
        <authorList>
            <person name="Mesny F."/>
            <person name="Miyauchi S."/>
            <person name="Thiergart T."/>
            <person name="Pickel B."/>
            <person name="Atanasova L."/>
            <person name="Karlsson M."/>
            <person name="Huettel B."/>
            <person name="Barry K.W."/>
            <person name="Haridas S."/>
            <person name="Chen C."/>
            <person name="Bauer D."/>
            <person name="Andreopoulos W."/>
            <person name="Pangilinan J."/>
            <person name="LaButti K."/>
            <person name="Riley R."/>
            <person name="Lipzen A."/>
            <person name="Clum A."/>
            <person name="Drula E."/>
            <person name="Henrissat B."/>
            <person name="Kohler A."/>
            <person name="Grigoriev I.V."/>
            <person name="Martin F.M."/>
            <person name="Hacquard S."/>
        </authorList>
    </citation>
    <scope>NUCLEOTIDE SEQUENCE</scope>
    <source>
        <strain evidence="2">MPI-CAGE-AT-0021</strain>
    </source>
</reference>
<dbReference type="Pfam" id="PF16313">
    <property type="entry name" value="DUF4953"/>
    <property type="match status" value="1"/>
</dbReference>
<dbReference type="SUPFAM" id="SSF55486">
    <property type="entry name" value="Metalloproteases ('zincins'), catalytic domain"/>
    <property type="match status" value="1"/>
</dbReference>
<dbReference type="InterPro" id="IPR024079">
    <property type="entry name" value="MetalloPept_cat_dom_sf"/>
</dbReference>
<keyword evidence="3" id="KW-1185">Reference proteome</keyword>